<dbReference type="PROSITE" id="PS50853">
    <property type="entry name" value="FN3"/>
    <property type="match status" value="2"/>
</dbReference>
<dbReference type="SUPFAM" id="SSF49384">
    <property type="entry name" value="Carbohydrate-binding domain"/>
    <property type="match status" value="1"/>
</dbReference>
<evidence type="ECO:0000259" key="6">
    <source>
        <dbReference type="PROSITE" id="PS51173"/>
    </source>
</evidence>
<dbReference type="Gene3D" id="2.60.40.10">
    <property type="entry name" value="Immunoglobulins"/>
    <property type="match status" value="2"/>
</dbReference>
<feature type="signal peptide" evidence="4">
    <location>
        <begin position="1"/>
        <end position="35"/>
    </location>
</feature>
<dbReference type="Proteomes" id="UP000614915">
    <property type="component" value="Unassembled WGS sequence"/>
</dbReference>
<dbReference type="Gene3D" id="2.60.40.290">
    <property type="match status" value="1"/>
</dbReference>
<dbReference type="SMART" id="SM00060">
    <property type="entry name" value="FN3"/>
    <property type="match status" value="2"/>
</dbReference>
<keyword evidence="1" id="KW-0119">Carbohydrate metabolism</keyword>
<evidence type="ECO:0000256" key="4">
    <source>
        <dbReference type="SAM" id="SignalP"/>
    </source>
</evidence>
<evidence type="ECO:0000256" key="2">
    <source>
        <dbReference type="ARBA" id="ARBA00023295"/>
    </source>
</evidence>
<dbReference type="Pfam" id="PF00553">
    <property type="entry name" value="CBM_2"/>
    <property type="match status" value="1"/>
</dbReference>
<name>A0ABS0JDY1_9ACTN</name>
<dbReference type="InterPro" id="IPR001919">
    <property type="entry name" value="CBD2"/>
</dbReference>
<keyword evidence="8" id="KW-1185">Reference proteome</keyword>
<dbReference type="EMBL" id="JADOTX010000001">
    <property type="protein sequence ID" value="MBG6065268.1"/>
    <property type="molecule type" value="Genomic_DNA"/>
</dbReference>
<evidence type="ECO:0000256" key="3">
    <source>
        <dbReference type="ARBA" id="ARBA00023326"/>
    </source>
</evidence>
<dbReference type="PROSITE" id="PS51173">
    <property type="entry name" value="CBM2"/>
    <property type="match status" value="1"/>
</dbReference>
<feature type="domain" description="CBM2" evidence="6">
    <location>
        <begin position="231"/>
        <end position="339"/>
    </location>
</feature>
<dbReference type="CDD" id="cd00063">
    <property type="entry name" value="FN3"/>
    <property type="match status" value="2"/>
</dbReference>
<gene>
    <name evidence="7" type="ORF">IW248_001555</name>
</gene>
<evidence type="ECO:0000256" key="1">
    <source>
        <dbReference type="ARBA" id="ARBA00023277"/>
    </source>
</evidence>
<dbReference type="InterPro" id="IPR013783">
    <property type="entry name" value="Ig-like_fold"/>
</dbReference>
<keyword evidence="4" id="KW-0732">Signal</keyword>
<proteinExistence type="predicted"/>
<dbReference type="SMART" id="SM00637">
    <property type="entry name" value="CBD_II"/>
    <property type="match status" value="1"/>
</dbReference>
<keyword evidence="3" id="KW-0624">Polysaccharide degradation</keyword>
<dbReference type="SUPFAM" id="SSF49265">
    <property type="entry name" value="Fibronectin type III"/>
    <property type="match status" value="1"/>
</dbReference>
<dbReference type="PANTHER" id="PTHR46957">
    <property type="entry name" value="CYTOKINE RECEPTOR"/>
    <property type="match status" value="1"/>
</dbReference>
<feature type="domain" description="Fibronectin type-III" evidence="5">
    <location>
        <begin position="140"/>
        <end position="234"/>
    </location>
</feature>
<dbReference type="InterPro" id="IPR050713">
    <property type="entry name" value="RTP_Phos/Ushers"/>
</dbReference>
<dbReference type="InterPro" id="IPR008965">
    <property type="entry name" value="CBM2/CBM3_carb-bd_dom_sf"/>
</dbReference>
<accession>A0ABS0JDY1</accession>
<reference evidence="7 8" key="1">
    <citation type="submission" date="2020-11" db="EMBL/GenBank/DDBJ databases">
        <title>Sequencing the genomes of 1000 actinobacteria strains.</title>
        <authorList>
            <person name="Klenk H.-P."/>
        </authorList>
    </citation>
    <scope>NUCLEOTIDE SEQUENCE [LARGE SCALE GENOMIC DNA]</scope>
    <source>
        <strain evidence="7 8">DSM 101692</strain>
    </source>
</reference>
<keyword evidence="2" id="KW-0378">Hydrolase</keyword>
<dbReference type="PANTHER" id="PTHR46957:SF3">
    <property type="entry name" value="CYTOKINE RECEPTOR"/>
    <property type="match status" value="1"/>
</dbReference>
<protein>
    <submittedName>
        <fullName evidence="7">Chitodextrinase</fullName>
    </submittedName>
</protein>
<comment type="caution">
    <text evidence="7">The sequence shown here is derived from an EMBL/GenBank/DDBJ whole genome shotgun (WGS) entry which is preliminary data.</text>
</comment>
<sequence length="341" mass="36447">MRDHRSRKIRSKAAALAACALAVTLIAAGATPAHAAADDTERPTAPGPITVVAVDTTWVELTWAASTDNVGVVRYPVGARFEDFGAQYSTDTNSIRITDLRPSRTYTFSVWALDAAGNSSASNPTLRLTMPPGDDQPPSAPGQPVAYDVAATVVRLRWAHSVENVALDRYEVFRVDAGGTLTRVREVYQYPPVNSAQISGLAPNTTYTFVVQARDEVGHLSPLSAPVTVTTLPPPPSCAVRSVVRQWSDGFVAHLVVENTGTTAIDGWTMTWRFWASQQVHGIWGATIVDRLNNSYLRVRNTGRNAVIPPGGTVSLGLVASGTQLPEEVTLNGGLCTVADE</sequence>
<feature type="chain" id="PRO_5047171074" evidence="4">
    <location>
        <begin position="36"/>
        <end position="341"/>
    </location>
</feature>
<organism evidence="7 8">
    <name type="scientific">Micromonospora ureilytica</name>
    <dbReference type="NCBI Taxonomy" id="709868"/>
    <lineage>
        <taxon>Bacteria</taxon>
        <taxon>Bacillati</taxon>
        <taxon>Actinomycetota</taxon>
        <taxon>Actinomycetes</taxon>
        <taxon>Micromonosporales</taxon>
        <taxon>Micromonosporaceae</taxon>
        <taxon>Micromonospora</taxon>
    </lineage>
</organism>
<dbReference type="InterPro" id="IPR036116">
    <property type="entry name" value="FN3_sf"/>
</dbReference>
<keyword evidence="2" id="KW-0326">Glycosidase</keyword>
<dbReference type="InterPro" id="IPR003961">
    <property type="entry name" value="FN3_dom"/>
</dbReference>
<evidence type="ECO:0000313" key="7">
    <source>
        <dbReference type="EMBL" id="MBG6065268.1"/>
    </source>
</evidence>
<dbReference type="Pfam" id="PF00041">
    <property type="entry name" value="fn3"/>
    <property type="match status" value="2"/>
</dbReference>
<evidence type="ECO:0000313" key="8">
    <source>
        <dbReference type="Proteomes" id="UP000614915"/>
    </source>
</evidence>
<evidence type="ECO:0000259" key="5">
    <source>
        <dbReference type="PROSITE" id="PS50853"/>
    </source>
</evidence>
<dbReference type="RefSeq" id="WP_196926328.1">
    <property type="nucleotide sequence ID" value="NZ_JADOTX010000001.1"/>
</dbReference>
<dbReference type="InterPro" id="IPR012291">
    <property type="entry name" value="CBM2_carb-bd_dom_sf"/>
</dbReference>
<feature type="domain" description="Fibronectin type-III" evidence="5">
    <location>
        <begin position="45"/>
        <end position="132"/>
    </location>
</feature>